<proteinExistence type="predicted"/>
<name>A0ACD5V2X8_AVESA</name>
<evidence type="ECO:0000313" key="2">
    <source>
        <dbReference type="Proteomes" id="UP001732700"/>
    </source>
</evidence>
<reference evidence="1" key="1">
    <citation type="submission" date="2021-05" db="EMBL/GenBank/DDBJ databases">
        <authorList>
            <person name="Scholz U."/>
            <person name="Mascher M."/>
            <person name="Fiebig A."/>
        </authorList>
    </citation>
    <scope>NUCLEOTIDE SEQUENCE [LARGE SCALE GENOMIC DNA]</scope>
</reference>
<sequence>MGSFFPWGSLSLVIFLLLHSMLRLSSCCFVAERAALMDIQSSLGAPDSWGKDGDDCCSWEHVKCNNSTHRVSHLSFSDVCWTTSKVSCFLNSTVFSALRELEHLDLSYCYQCLLSLEGLVGLSKLRYLDLSGAGLRGGFPQFIGEIVSLEALALNDNNITGGLPGAAVRNLRNLRQLNMSYSSFEGNLPGSLFSLPHLKILDLSANSLGGRIPISSESGPISLEVLDLSSNHLNGSLSESVAAFKNIRNLKLGGNQFSGSLPVSLFALPHLKFLDLSCNNFVGHFPVSLSSEPVPLEVLNLHDNNMSGALPSEQAFKNLQNL</sequence>
<organism evidence="1 2">
    <name type="scientific">Avena sativa</name>
    <name type="common">Oat</name>
    <dbReference type="NCBI Taxonomy" id="4498"/>
    <lineage>
        <taxon>Eukaryota</taxon>
        <taxon>Viridiplantae</taxon>
        <taxon>Streptophyta</taxon>
        <taxon>Embryophyta</taxon>
        <taxon>Tracheophyta</taxon>
        <taxon>Spermatophyta</taxon>
        <taxon>Magnoliopsida</taxon>
        <taxon>Liliopsida</taxon>
        <taxon>Poales</taxon>
        <taxon>Poaceae</taxon>
        <taxon>BOP clade</taxon>
        <taxon>Pooideae</taxon>
        <taxon>Poodae</taxon>
        <taxon>Poeae</taxon>
        <taxon>Poeae Chloroplast Group 1 (Aveneae type)</taxon>
        <taxon>Aveninae</taxon>
        <taxon>Avena</taxon>
    </lineage>
</organism>
<dbReference type="EnsemblPlants" id="AVESA.00010b.r2.2DG0360360.1">
    <property type="protein sequence ID" value="AVESA.00010b.r2.2DG0360360.1.CDS"/>
    <property type="gene ID" value="AVESA.00010b.r2.2DG0360360"/>
</dbReference>
<keyword evidence="2" id="KW-1185">Reference proteome</keyword>
<evidence type="ECO:0000313" key="1">
    <source>
        <dbReference type="EnsemblPlants" id="AVESA.00010b.r2.2DG0360360.1.CDS"/>
    </source>
</evidence>
<dbReference type="Proteomes" id="UP001732700">
    <property type="component" value="Chromosome 2D"/>
</dbReference>
<accession>A0ACD5V2X8</accession>
<reference evidence="1" key="2">
    <citation type="submission" date="2025-09" db="UniProtKB">
        <authorList>
            <consortium name="EnsemblPlants"/>
        </authorList>
    </citation>
    <scope>IDENTIFICATION</scope>
</reference>
<protein>
    <submittedName>
        <fullName evidence="1">Uncharacterized protein</fullName>
    </submittedName>
</protein>